<dbReference type="GO" id="GO:0005737">
    <property type="term" value="C:cytoplasm"/>
    <property type="evidence" value="ECO:0007669"/>
    <property type="project" value="TreeGrafter"/>
</dbReference>
<evidence type="ECO:0000313" key="6">
    <source>
        <dbReference type="Proteomes" id="UP000015105"/>
    </source>
</evidence>
<keyword evidence="1" id="KW-0547">Nucleotide-binding</keyword>
<dbReference type="Proteomes" id="UP000015105">
    <property type="component" value="Unassembled WGS sequence"/>
</dbReference>
<dbReference type="InterPro" id="IPR027417">
    <property type="entry name" value="P-loop_NTPase"/>
</dbReference>
<dbReference type="GO" id="GO:0016887">
    <property type="term" value="F:ATP hydrolysis activity"/>
    <property type="evidence" value="ECO:0007669"/>
    <property type="project" value="InterPro"/>
</dbReference>
<sequence>AMSWSSPESMLFVGASAVASAALAWATWTLLDEFKYDKRTSDTNYNELLGVKPLDATGSLRTLDAATTDPVIGRDDEIDRLVCILCRRTKNCAALVGAAGVGKTAIVEGLAQRIAAGNVPDTLVGAHIVEVDMGAMMAGTHWRGMFEQRIKDAIKEAEEAEGKIILFIDEMHMVVGAGGDKGGPIDAANILKPALARGRIRCVGATTSEEYKKYVQTDAALERRFQKVVVEEPTVHATIAILQGLKHRYQEHHGLKIQDDAIVAAAHLAARYITGRKFPDKAVDLMDEACATRKMHADKQMTVEIVVSPGDVARVSPK</sequence>
<feature type="domain" description="AAA+ ATPase" evidence="4">
    <location>
        <begin position="89"/>
        <end position="236"/>
    </location>
</feature>
<organism evidence="5 6">
    <name type="scientific">Aegilops tauschii subsp. strangulata</name>
    <name type="common">Goatgrass</name>
    <dbReference type="NCBI Taxonomy" id="200361"/>
    <lineage>
        <taxon>Eukaryota</taxon>
        <taxon>Viridiplantae</taxon>
        <taxon>Streptophyta</taxon>
        <taxon>Embryophyta</taxon>
        <taxon>Tracheophyta</taxon>
        <taxon>Spermatophyta</taxon>
        <taxon>Magnoliopsida</taxon>
        <taxon>Liliopsida</taxon>
        <taxon>Poales</taxon>
        <taxon>Poaceae</taxon>
        <taxon>BOP clade</taxon>
        <taxon>Pooideae</taxon>
        <taxon>Triticodae</taxon>
        <taxon>Triticeae</taxon>
        <taxon>Triticinae</taxon>
        <taxon>Aegilops</taxon>
    </lineage>
</organism>
<evidence type="ECO:0000256" key="3">
    <source>
        <dbReference type="ARBA" id="ARBA00023186"/>
    </source>
</evidence>
<keyword evidence="2" id="KW-0067">ATP-binding</keyword>
<evidence type="ECO:0000313" key="5">
    <source>
        <dbReference type="EnsemblPlants" id="AET0Gv20005300.1"/>
    </source>
</evidence>
<keyword evidence="6" id="KW-1185">Reference proteome</keyword>
<dbReference type="InterPro" id="IPR018368">
    <property type="entry name" value="ClpA/B_CS1"/>
</dbReference>
<dbReference type="InterPro" id="IPR003959">
    <property type="entry name" value="ATPase_AAA_core"/>
</dbReference>
<dbReference type="GO" id="GO:0034605">
    <property type="term" value="P:cellular response to heat"/>
    <property type="evidence" value="ECO:0007669"/>
    <property type="project" value="TreeGrafter"/>
</dbReference>
<dbReference type="InterPro" id="IPR050130">
    <property type="entry name" value="ClpA_ClpB"/>
</dbReference>
<evidence type="ECO:0000259" key="4">
    <source>
        <dbReference type="SMART" id="SM00382"/>
    </source>
</evidence>
<dbReference type="CDD" id="cd00009">
    <property type="entry name" value="AAA"/>
    <property type="match status" value="1"/>
</dbReference>
<dbReference type="STRING" id="200361.A0A452XB57"/>
<dbReference type="PROSITE" id="PS00870">
    <property type="entry name" value="CLPAB_1"/>
    <property type="match status" value="1"/>
</dbReference>
<dbReference type="Pfam" id="PF00004">
    <property type="entry name" value="AAA"/>
    <property type="match status" value="1"/>
</dbReference>
<reference evidence="6" key="1">
    <citation type="journal article" date="2014" name="Science">
        <title>Ancient hybridizations among the ancestral genomes of bread wheat.</title>
        <authorList>
            <consortium name="International Wheat Genome Sequencing Consortium,"/>
            <person name="Marcussen T."/>
            <person name="Sandve S.R."/>
            <person name="Heier L."/>
            <person name="Spannagl M."/>
            <person name="Pfeifer M."/>
            <person name="Jakobsen K.S."/>
            <person name="Wulff B.B."/>
            <person name="Steuernagel B."/>
            <person name="Mayer K.F."/>
            <person name="Olsen O.A."/>
        </authorList>
    </citation>
    <scope>NUCLEOTIDE SEQUENCE [LARGE SCALE GENOMIC DNA]</scope>
    <source>
        <strain evidence="6">cv. AL8/78</strain>
    </source>
</reference>
<dbReference type="Pfam" id="PF17871">
    <property type="entry name" value="AAA_lid_9"/>
    <property type="match status" value="1"/>
</dbReference>
<dbReference type="InterPro" id="IPR003593">
    <property type="entry name" value="AAA+_ATPase"/>
</dbReference>
<dbReference type="SUPFAM" id="SSF52540">
    <property type="entry name" value="P-loop containing nucleoside triphosphate hydrolases"/>
    <property type="match status" value="1"/>
</dbReference>
<protein>
    <recommendedName>
        <fullName evidence="4">AAA+ ATPase domain-containing protein</fullName>
    </recommendedName>
</protein>
<evidence type="ECO:0000256" key="2">
    <source>
        <dbReference type="ARBA" id="ARBA00022840"/>
    </source>
</evidence>
<proteinExistence type="predicted"/>
<keyword evidence="3" id="KW-0143">Chaperone</keyword>
<evidence type="ECO:0000256" key="1">
    <source>
        <dbReference type="ARBA" id="ARBA00022741"/>
    </source>
</evidence>
<name>A0A452XB57_AEGTS</name>
<accession>A0A452XB57</accession>
<reference evidence="6" key="2">
    <citation type="journal article" date="2017" name="Nat. Plants">
        <title>The Aegilops tauschii genome reveals multiple impacts of transposons.</title>
        <authorList>
            <person name="Zhao G."/>
            <person name="Zou C."/>
            <person name="Li K."/>
            <person name="Wang K."/>
            <person name="Li T."/>
            <person name="Gao L."/>
            <person name="Zhang X."/>
            <person name="Wang H."/>
            <person name="Yang Z."/>
            <person name="Liu X."/>
            <person name="Jiang W."/>
            <person name="Mao L."/>
            <person name="Kong X."/>
            <person name="Jiao Y."/>
            <person name="Jia J."/>
        </authorList>
    </citation>
    <scope>NUCLEOTIDE SEQUENCE [LARGE SCALE GENOMIC DNA]</scope>
    <source>
        <strain evidence="6">cv. AL8/78</strain>
    </source>
</reference>
<dbReference type="PANTHER" id="PTHR11638">
    <property type="entry name" value="ATP-DEPENDENT CLP PROTEASE"/>
    <property type="match status" value="1"/>
</dbReference>
<dbReference type="PANTHER" id="PTHR11638:SF157">
    <property type="entry name" value="AAA+ ATPASE DOMAIN-CONTAINING PROTEIN"/>
    <property type="match status" value="1"/>
</dbReference>
<dbReference type="GO" id="GO:0005524">
    <property type="term" value="F:ATP binding"/>
    <property type="evidence" value="ECO:0007669"/>
    <property type="project" value="UniProtKB-KW"/>
</dbReference>
<dbReference type="Gramene" id="AET0Gv20005300.1">
    <property type="protein sequence ID" value="AET0Gv20005300.1"/>
    <property type="gene ID" value="AET0Gv20005300"/>
</dbReference>
<reference evidence="5" key="3">
    <citation type="submission" date="2019-03" db="UniProtKB">
        <authorList>
            <consortium name="EnsemblPlants"/>
        </authorList>
    </citation>
    <scope>IDENTIFICATION</scope>
</reference>
<dbReference type="EnsemblPlants" id="AET0Gv20005300.1">
    <property type="protein sequence ID" value="AET0Gv20005300.1"/>
    <property type="gene ID" value="AET0Gv20005300"/>
</dbReference>
<dbReference type="SMART" id="SM00382">
    <property type="entry name" value="AAA"/>
    <property type="match status" value="1"/>
</dbReference>
<dbReference type="InterPro" id="IPR041546">
    <property type="entry name" value="ClpA/ClpB_AAA_lid"/>
</dbReference>
<dbReference type="AlphaFoldDB" id="A0A452XB57"/>
<dbReference type="Gene3D" id="3.40.50.300">
    <property type="entry name" value="P-loop containing nucleotide triphosphate hydrolases"/>
    <property type="match status" value="2"/>
</dbReference>